<protein>
    <submittedName>
        <fullName evidence="3">Brevican core protein</fullName>
    </submittedName>
</protein>
<dbReference type="PROSITE" id="PS50041">
    <property type="entry name" value="C_TYPE_LECTIN_2"/>
    <property type="match status" value="1"/>
</dbReference>
<feature type="chain" id="PRO_5003268459" evidence="1">
    <location>
        <begin position="24"/>
        <end position="250"/>
    </location>
</feature>
<feature type="domain" description="C-type lectin" evidence="2">
    <location>
        <begin position="122"/>
        <end position="231"/>
    </location>
</feature>
<dbReference type="Pfam" id="PF00059">
    <property type="entry name" value="Lectin_C"/>
    <property type="match status" value="1"/>
</dbReference>
<dbReference type="InterPro" id="IPR016186">
    <property type="entry name" value="C-type_lectin-like/link_sf"/>
</dbReference>
<dbReference type="InterPro" id="IPR050111">
    <property type="entry name" value="C-type_lectin/snaclec_domain"/>
</dbReference>
<name>F1LA06_ASCSU</name>
<dbReference type="AlphaFoldDB" id="F1LA06"/>
<sequence length="250" mass="29137">MNEMIKRLLLSALLFQFLMIVSSRKSCRVKDAFEWYAKVAIMQKELDEIIELIKDSNGWAEELKLETVKLIDMIMEHWWQQRISGELGVDALIEESRLKCLSGSVGEEGRYKCPENWVLFKSTKSCYKVVRGIYEYKQASGKCRSENAYLASITTRAETDFVNALFDKNEMYWIGLNKFSGKWEWEDGTTLNYTNWREGEPNECCGNPPACVIVNYKNDIGKWDDGSCRYRIRPFRMQSFVCKKSAILMP</sequence>
<accession>F1LA06</accession>
<dbReference type="SMART" id="SM00034">
    <property type="entry name" value="CLECT"/>
    <property type="match status" value="1"/>
</dbReference>
<dbReference type="SUPFAM" id="SSF56436">
    <property type="entry name" value="C-type lectin-like"/>
    <property type="match status" value="1"/>
</dbReference>
<proteinExistence type="evidence at transcript level"/>
<evidence type="ECO:0000256" key="1">
    <source>
        <dbReference type="SAM" id="SignalP"/>
    </source>
</evidence>
<dbReference type="PANTHER" id="PTHR22803">
    <property type="entry name" value="MANNOSE, PHOSPHOLIPASE, LECTIN RECEPTOR RELATED"/>
    <property type="match status" value="1"/>
</dbReference>
<evidence type="ECO:0000259" key="2">
    <source>
        <dbReference type="PROSITE" id="PS50041"/>
    </source>
</evidence>
<dbReference type="InterPro" id="IPR001304">
    <property type="entry name" value="C-type_lectin-like"/>
</dbReference>
<organism evidence="3">
    <name type="scientific">Ascaris suum</name>
    <name type="common">Pig roundworm</name>
    <name type="synonym">Ascaris lumbricoides</name>
    <dbReference type="NCBI Taxonomy" id="6253"/>
    <lineage>
        <taxon>Eukaryota</taxon>
        <taxon>Metazoa</taxon>
        <taxon>Ecdysozoa</taxon>
        <taxon>Nematoda</taxon>
        <taxon>Chromadorea</taxon>
        <taxon>Rhabditida</taxon>
        <taxon>Spirurina</taxon>
        <taxon>Ascaridomorpha</taxon>
        <taxon>Ascaridoidea</taxon>
        <taxon>Ascarididae</taxon>
        <taxon>Ascaris</taxon>
    </lineage>
</organism>
<feature type="signal peptide" evidence="1">
    <location>
        <begin position="1"/>
        <end position="23"/>
    </location>
</feature>
<keyword evidence="1" id="KW-0732">Signal</keyword>
<evidence type="ECO:0000313" key="3">
    <source>
        <dbReference type="EMBL" id="ADY46960.1"/>
    </source>
</evidence>
<dbReference type="InterPro" id="IPR016187">
    <property type="entry name" value="CTDL_fold"/>
</dbReference>
<dbReference type="CDD" id="cd00037">
    <property type="entry name" value="CLECT"/>
    <property type="match status" value="1"/>
</dbReference>
<dbReference type="EMBL" id="JI175071">
    <property type="protein sequence ID" value="ADY46960.1"/>
    <property type="molecule type" value="mRNA"/>
</dbReference>
<dbReference type="Gene3D" id="3.10.100.10">
    <property type="entry name" value="Mannose-Binding Protein A, subunit A"/>
    <property type="match status" value="1"/>
</dbReference>
<reference evidence="3" key="1">
    <citation type="journal article" date="2011" name="Genome Res.">
        <title>Deep small RNA sequencing from the nematode Ascaris reveals conservation, functional diversification, and novel developmental profiles.</title>
        <authorList>
            <person name="Wang J."/>
            <person name="Czech B."/>
            <person name="Crunk A."/>
            <person name="Wallace A."/>
            <person name="Mitreva M."/>
            <person name="Hannon G.J."/>
            <person name="Davis R.E."/>
        </authorList>
    </citation>
    <scope>NUCLEOTIDE SEQUENCE</scope>
</reference>